<sequence>MEFCKYLLLTIFLFQMVSVGARQAFDFLGFMWGSVLANFFELLFIIFGIFGVVQSDVLYLLSSFDLMSLGADSVSWWESNGPGCRVFFYPNHTGIEEDAIKPVRPDLITGCVIDYQKIETAQAALQILFAVFGILCSLYVSCCSKSRDEGIYYKSKQPKTITPIYSIEYSSRRGDEIEEISTISGSEDGDLDAQSSHSKPMTPRRVKRRSVTSRGTLPPPHQAPPPYLRRQSSSQYSSRRHKNPVSRLIQQQYSNNGLNDSSTSNDSSHPLFPECRVELRHVNSRGIVNPALDTESERPTSARSTYSNFHGARGRPRQVSTHSTFFAPSEQPPPAYRSNASVNSETVI</sequence>
<evidence type="ECO:0000313" key="9">
    <source>
        <dbReference type="EnsemblMetazoa" id="XP_003246180.1"/>
    </source>
</evidence>
<dbReference type="AlphaFoldDB" id="A0A8R1W6G5"/>
<dbReference type="PANTHER" id="PTHR13084:SF6">
    <property type="entry name" value="SODIUM_POTASSIUM-TRANSPORTING ATPASE SUBUNIT BETA-1-INTERACTING PROTEIN"/>
    <property type="match status" value="1"/>
</dbReference>
<dbReference type="RefSeq" id="XP_003246180.1">
    <property type="nucleotide sequence ID" value="XM_003246132.3"/>
</dbReference>
<evidence type="ECO:0000256" key="6">
    <source>
        <dbReference type="ARBA" id="ARBA00023136"/>
    </source>
</evidence>
<evidence type="ECO:0000256" key="7">
    <source>
        <dbReference type="RuleBase" id="RU368041"/>
    </source>
</evidence>
<feature type="compositionally biased region" description="Polar residues" evidence="8">
    <location>
        <begin position="338"/>
        <end position="348"/>
    </location>
</feature>
<keyword evidence="4 7" id="KW-0812">Transmembrane</keyword>
<protein>
    <recommendedName>
        <fullName evidence="7">Sodium/potassium-transporting ATPase subunit beta-1-interacting protein</fullName>
        <shortName evidence="7">Na(+)/K(+)-transporting ATPase subunit beta-1-interacting protein</shortName>
    </recommendedName>
</protein>
<dbReference type="Pfam" id="PF05640">
    <property type="entry name" value="NKAIN"/>
    <property type="match status" value="2"/>
</dbReference>
<evidence type="ECO:0000256" key="8">
    <source>
        <dbReference type="SAM" id="MobiDB-lite"/>
    </source>
</evidence>
<evidence type="ECO:0000256" key="5">
    <source>
        <dbReference type="ARBA" id="ARBA00022989"/>
    </source>
</evidence>
<feature type="transmembrane region" description="Helical" evidence="7">
    <location>
        <begin position="123"/>
        <end position="140"/>
    </location>
</feature>
<evidence type="ECO:0000256" key="4">
    <source>
        <dbReference type="ARBA" id="ARBA00022692"/>
    </source>
</evidence>
<dbReference type="CTD" id="37979"/>
<comment type="similarity">
    <text evidence="2 7">Belongs to the NKAIN family.</text>
</comment>
<dbReference type="GeneID" id="100572221"/>
<comment type="subcellular location">
    <subcellularLocation>
        <location evidence="1 7">Cell membrane</location>
        <topology evidence="1 7">Multi-pass membrane protein</topology>
    </subcellularLocation>
</comment>
<feature type="compositionally biased region" description="Pro residues" evidence="8">
    <location>
        <begin position="217"/>
        <end position="227"/>
    </location>
</feature>
<dbReference type="GO" id="GO:0005886">
    <property type="term" value="C:plasma membrane"/>
    <property type="evidence" value="ECO:0007669"/>
    <property type="project" value="UniProtKB-SubCell"/>
</dbReference>
<proteinExistence type="inferred from homology"/>
<feature type="region of interest" description="Disordered" evidence="8">
    <location>
        <begin position="289"/>
        <end position="348"/>
    </location>
</feature>
<dbReference type="PANTHER" id="PTHR13084">
    <property type="entry name" value="T-CELL LYMPHOMA BREAKPOINT-ASSOCIATED TARGET 1-RELATED"/>
    <property type="match status" value="1"/>
</dbReference>
<evidence type="ECO:0000256" key="3">
    <source>
        <dbReference type="ARBA" id="ARBA00022475"/>
    </source>
</evidence>
<dbReference type="InterPro" id="IPR008516">
    <property type="entry name" value="Na/K-Atpase_Interacting"/>
</dbReference>
<feature type="region of interest" description="Disordered" evidence="8">
    <location>
        <begin position="182"/>
        <end position="245"/>
    </location>
</feature>
<dbReference type="GO" id="GO:0002028">
    <property type="term" value="P:regulation of sodium ion transport"/>
    <property type="evidence" value="ECO:0007669"/>
    <property type="project" value="UniProtKB-UniRule"/>
</dbReference>
<dbReference type="Proteomes" id="UP000007819">
    <property type="component" value="Chromosome A1"/>
</dbReference>
<keyword evidence="6 7" id="KW-0472">Membrane</keyword>
<reference evidence="10" key="1">
    <citation type="submission" date="2010-06" db="EMBL/GenBank/DDBJ databases">
        <authorList>
            <person name="Jiang H."/>
            <person name="Abraham K."/>
            <person name="Ali S."/>
            <person name="Alsbrooks S.L."/>
            <person name="Anim B.N."/>
            <person name="Anosike U.S."/>
            <person name="Attaway T."/>
            <person name="Bandaranaike D.P."/>
            <person name="Battles P.K."/>
            <person name="Bell S.N."/>
            <person name="Bell A.V."/>
            <person name="Beltran B."/>
            <person name="Bickham C."/>
            <person name="Bustamante Y."/>
            <person name="Caleb T."/>
            <person name="Canada A."/>
            <person name="Cardenas V."/>
            <person name="Carter K."/>
            <person name="Chacko J."/>
            <person name="Chandrabose M.N."/>
            <person name="Chavez D."/>
            <person name="Chavez A."/>
            <person name="Chen L."/>
            <person name="Chu H.-S."/>
            <person name="Claassen K.J."/>
            <person name="Cockrell R."/>
            <person name="Collins M."/>
            <person name="Cooper J.A."/>
            <person name="Cree A."/>
            <person name="Curry S.M."/>
            <person name="Da Y."/>
            <person name="Dao M.D."/>
            <person name="Das B."/>
            <person name="Davila M.-L."/>
            <person name="Davy-Carroll L."/>
            <person name="Denson S."/>
            <person name="Dinh H."/>
            <person name="Ebong V.E."/>
            <person name="Edwards J.R."/>
            <person name="Egan A."/>
            <person name="El-Daye J."/>
            <person name="Escobedo L."/>
            <person name="Fernandez S."/>
            <person name="Fernando P.R."/>
            <person name="Flagg N."/>
            <person name="Forbes L.D."/>
            <person name="Fowler R.G."/>
            <person name="Fu Q."/>
            <person name="Gabisi R.A."/>
            <person name="Ganer J."/>
            <person name="Garbino Pronczuk A."/>
            <person name="Garcia R.M."/>
            <person name="Garner T."/>
            <person name="Garrett T.E."/>
            <person name="Gonzalez D.A."/>
            <person name="Hamid H."/>
            <person name="Hawkins E.S."/>
            <person name="Hirani K."/>
            <person name="Hogues M.E."/>
            <person name="Hollins B."/>
            <person name="Hsiao C.-H."/>
            <person name="Jabil R."/>
            <person name="James M.L."/>
            <person name="Jhangiani S.N."/>
            <person name="Johnson B."/>
            <person name="Johnson Q."/>
            <person name="Joshi V."/>
            <person name="Kalu J.B."/>
            <person name="Kam C."/>
            <person name="Kashfia A."/>
            <person name="Keebler J."/>
            <person name="Kisamo H."/>
            <person name="Kovar C.L."/>
            <person name="Lago L.A."/>
            <person name="Lai C.-Y."/>
            <person name="Laidlaw J."/>
            <person name="Lara F."/>
            <person name="Le T.-K."/>
            <person name="Lee S.L."/>
            <person name="Legall F.H."/>
            <person name="Lemon S.J."/>
            <person name="Lewis L.R."/>
            <person name="Li B."/>
            <person name="Liu Y."/>
            <person name="Liu Y.-S."/>
            <person name="Lopez J."/>
            <person name="Lozado R.J."/>
            <person name="Lu J."/>
            <person name="Madu R.C."/>
            <person name="Maheshwari M."/>
            <person name="Maheshwari R."/>
            <person name="Malloy K."/>
            <person name="Martinez E."/>
            <person name="Mathew T."/>
            <person name="Mercado I.C."/>
            <person name="Mercado C."/>
            <person name="Meyer B."/>
            <person name="Montgomery K."/>
            <person name="Morgan M.B."/>
            <person name="Munidasa M."/>
            <person name="Nazareth L.V."/>
            <person name="Nelson J."/>
            <person name="Ng B.M."/>
            <person name="Nguyen N.B."/>
            <person name="Nguyen P.Q."/>
            <person name="Nguyen T."/>
            <person name="Obregon M."/>
            <person name="Okwuonu G.O."/>
            <person name="Onwere C.G."/>
            <person name="Orozco G."/>
            <person name="Parra A."/>
            <person name="Patel S."/>
            <person name="Patil S."/>
            <person name="Perez A."/>
            <person name="Perez Y."/>
            <person name="Pham C."/>
            <person name="Primus E.L."/>
            <person name="Pu L.-L."/>
            <person name="Puazo M."/>
            <person name="Qin X."/>
            <person name="Quiroz J.B."/>
            <person name="Reese J."/>
            <person name="Richards S."/>
            <person name="Rives C.M."/>
            <person name="Robberts R."/>
            <person name="Ruiz S.J."/>
            <person name="Ruiz M.J."/>
            <person name="Santibanez J."/>
            <person name="Schneider B.W."/>
            <person name="Sisson I."/>
            <person name="Smith M."/>
            <person name="Sodergren E."/>
            <person name="Song X.-Z."/>
            <person name="Song B.B."/>
            <person name="Summersgill H."/>
            <person name="Thelus R."/>
            <person name="Thornton R.D."/>
            <person name="Trejos Z.Y."/>
            <person name="Usmani K."/>
            <person name="Vattathil S."/>
            <person name="Villasana D."/>
            <person name="Walker D.L."/>
            <person name="Wang S."/>
            <person name="Wang K."/>
            <person name="White C.S."/>
            <person name="Williams A.C."/>
            <person name="Williamson J."/>
            <person name="Wilson K."/>
            <person name="Woghiren I.O."/>
            <person name="Woodworth J.R."/>
            <person name="Worley K.C."/>
            <person name="Wright R.A."/>
            <person name="Wu W."/>
            <person name="Young L."/>
            <person name="Zhang L."/>
            <person name="Zhang J."/>
            <person name="Zhu Y."/>
            <person name="Muzny D.M."/>
            <person name="Weinstock G."/>
            <person name="Gibbs R.A."/>
        </authorList>
    </citation>
    <scope>NUCLEOTIDE SEQUENCE [LARGE SCALE GENOMIC DNA]</scope>
    <source>
        <strain evidence="10">LSR1</strain>
    </source>
</reference>
<name>A0A8R1W6G5_ACYPI</name>
<feature type="transmembrane region" description="Helical" evidence="7">
    <location>
        <begin position="31"/>
        <end position="53"/>
    </location>
</feature>
<accession>A0A8R1W6G5</accession>
<keyword evidence="10" id="KW-1185">Reference proteome</keyword>
<reference evidence="9" key="2">
    <citation type="submission" date="2022-06" db="UniProtKB">
        <authorList>
            <consortium name="EnsemblMetazoa"/>
        </authorList>
    </citation>
    <scope>IDENTIFICATION</scope>
</reference>
<keyword evidence="5 7" id="KW-1133">Transmembrane helix</keyword>
<dbReference type="EnsemblMetazoa" id="XM_003246132.4">
    <property type="protein sequence ID" value="XP_003246180.1"/>
    <property type="gene ID" value="LOC100572221"/>
</dbReference>
<organism evidence="9 10">
    <name type="scientific">Acyrthosiphon pisum</name>
    <name type="common">Pea aphid</name>
    <dbReference type="NCBI Taxonomy" id="7029"/>
    <lineage>
        <taxon>Eukaryota</taxon>
        <taxon>Metazoa</taxon>
        <taxon>Ecdysozoa</taxon>
        <taxon>Arthropoda</taxon>
        <taxon>Hexapoda</taxon>
        <taxon>Insecta</taxon>
        <taxon>Pterygota</taxon>
        <taxon>Neoptera</taxon>
        <taxon>Paraneoptera</taxon>
        <taxon>Hemiptera</taxon>
        <taxon>Sternorrhyncha</taxon>
        <taxon>Aphidomorpha</taxon>
        <taxon>Aphidoidea</taxon>
        <taxon>Aphididae</taxon>
        <taxon>Macrosiphini</taxon>
        <taxon>Acyrthosiphon</taxon>
    </lineage>
</organism>
<dbReference type="OrthoDB" id="10050321at2759"/>
<evidence type="ECO:0000313" key="10">
    <source>
        <dbReference type="Proteomes" id="UP000007819"/>
    </source>
</evidence>
<feature type="compositionally biased region" description="Basic residues" evidence="8">
    <location>
        <begin position="202"/>
        <end position="211"/>
    </location>
</feature>
<keyword evidence="3 7" id="KW-1003">Cell membrane</keyword>
<evidence type="ECO:0000256" key="1">
    <source>
        <dbReference type="ARBA" id="ARBA00004651"/>
    </source>
</evidence>
<evidence type="ECO:0000256" key="2">
    <source>
        <dbReference type="ARBA" id="ARBA00006364"/>
    </source>
</evidence>
<comment type="caution">
    <text evidence="7">Lacks conserved residue(s) required for the propagation of feature annotation.</text>
</comment>